<name>A0A080M8G2_9PROT</name>
<evidence type="ECO:0000313" key="2">
    <source>
        <dbReference type="Proteomes" id="UP000021315"/>
    </source>
</evidence>
<comment type="caution">
    <text evidence="1">The sequence shown here is derived from an EMBL/GenBank/DDBJ whole genome shotgun (WGS) entry which is preliminary data.</text>
</comment>
<gene>
    <name evidence="1" type="ORF">AW06_001382</name>
</gene>
<dbReference type="AlphaFoldDB" id="A0A080M8G2"/>
<proteinExistence type="predicted"/>
<dbReference type="Proteomes" id="UP000021315">
    <property type="component" value="Unassembled WGS sequence"/>
</dbReference>
<keyword evidence="2" id="KW-1185">Reference proteome</keyword>
<protein>
    <submittedName>
        <fullName evidence="1">Uncharacterized protein</fullName>
    </submittedName>
</protein>
<reference evidence="1" key="1">
    <citation type="submission" date="2014-02" db="EMBL/GenBank/DDBJ databases">
        <title>Expanding our view of genomic diversity in Candidatus Accumulibacter clades.</title>
        <authorList>
            <person name="Skennerton C.T."/>
            <person name="Barr J.J."/>
            <person name="Slater F.R."/>
            <person name="Bond P.L."/>
            <person name="Tyson G.W."/>
        </authorList>
    </citation>
    <scope>NUCLEOTIDE SEQUENCE [LARGE SCALE GENOMIC DNA]</scope>
</reference>
<dbReference type="EMBL" id="JDST02000024">
    <property type="protein sequence ID" value="KFB77523.1"/>
    <property type="molecule type" value="Genomic_DNA"/>
</dbReference>
<evidence type="ECO:0000313" key="1">
    <source>
        <dbReference type="EMBL" id="KFB77523.1"/>
    </source>
</evidence>
<accession>A0A080M8G2</accession>
<organism evidence="1 2">
    <name type="scientific">Candidatus Accumulibacter cognatus</name>
    <dbReference type="NCBI Taxonomy" id="2954383"/>
    <lineage>
        <taxon>Bacteria</taxon>
        <taxon>Pseudomonadati</taxon>
        <taxon>Pseudomonadota</taxon>
        <taxon>Betaproteobacteria</taxon>
        <taxon>Candidatus Accumulibacter</taxon>
    </lineage>
</organism>
<sequence>MLGTAEAYRELNLPASPHELVAAVLTALAEPGAEERWYNGQSLL</sequence>